<dbReference type="EMBL" id="JRHH01000002">
    <property type="protein sequence ID" value="KGD69188.1"/>
    <property type="molecule type" value="Genomic_DNA"/>
</dbReference>
<dbReference type="STRING" id="1453498.LG45_06030"/>
<dbReference type="PROSITE" id="PS51257">
    <property type="entry name" value="PROKAR_LIPOPROTEIN"/>
    <property type="match status" value="1"/>
</dbReference>
<accession>A0A095U3M8</accession>
<dbReference type="AlphaFoldDB" id="A0A095U3M8"/>
<comment type="caution">
    <text evidence="1">The sequence shown here is derived from an EMBL/GenBank/DDBJ whole genome shotgun (WGS) entry which is preliminary data.</text>
</comment>
<dbReference type="RefSeq" id="WP_035125285.1">
    <property type="nucleotide sequence ID" value="NZ_JRHH01000002.1"/>
</dbReference>
<dbReference type="eggNOG" id="ENOG502Z7PQ">
    <property type="taxonomic scope" value="Bacteria"/>
</dbReference>
<dbReference type="Proteomes" id="UP000029554">
    <property type="component" value="Unassembled WGS sequence"/>
</dbReference>
<reference evidence="1 2" key="1">
    <citation type="submission" date="2014-09" db="EMBL/GenBank/DDBJ databases">
        <title>Whole Genome Shotgun of Flavobacterium aquatile LMG 4008.</title>
        <authorList>
            <person name="Gale A.N."/>
            <person name="Pipes S.E."/>
            <person name="Newman J.D."/>
        </authorList>
    </citation>
    <scope>NUCLEOTIDE SEQUENCE [LARGE SCALE GENOMIC DNA]</scope>
    <source>
        <strain evidence="1 2">LMG 4008</strain>
    </source>
</reference>
<keyword evidence="2" id="KW-1185">Reference proteome</keyword>
<evidence type="ECO:0000313" key="2">
    <source>
        <dbReference type="Proteomes" id="UP000029554"/>
    </source>
</evidence>
<protein>
    <submittedName>
        <fullName evidence="1">Uncharacterized protein</fullName>
    </submittedName>
</protein>
<sequence>MIKFNSKCYRFSYYLVVLFVITSCSNSKYLNQDIIKRNYQIDDYLYNDSIKVAIDFYGQLDNINLLKTKKSELKKELKGFDNLSVDKLFFTCNSKINDYKIYLFYDKIEENQDSITQVSILKTNPDFRYSIIEKQKGNTKITTLVKSKTTKKEYTLEVAKDVVSKINIGSFDKNKLSYFKIFQTFVKGNHNYLQAREKLKTAPLDDKKHQQFNDVKFQFIATSNSFLSNNPEYNSFLLDYEKKRKTYFNKTVNDIYSNDDVFKNNKVFDEIGLIAKNNSVIILNEDHYYPKHRYFAMQLLDVLKQNGYSYLSLEAFFSDKENNLFPNYNNGFYTSEPYFGHFLRRARELGFTILGHENQDDSIDREIGQAKNVYRILQDDPNAKIFVYVGHAHLEKSTKDKKWMAEYFKEFAKINPITINQAKIFADTNDEIVLIPRKHLEKDSLLNSSADYFLINNIKVDLKKVYTNSKFKSVTLKNREIKNHKNEELLIEVFDFYEYEKLKSLTLPIINLLATSKSTTIKVDLPLGKYYIKIKTVENKKIFEEVILVE</sequence>
<evidence type="ECO:0000313" key="1">
    <source>
        <dbReference type="EMBL" id="KGD69188.1"/>
    </source>
</evidence>
<proteinExistence type="predicted"/>
<gene>
    <name evidence="1" type="ORF">LG45_06030</name>
</gene>
<dbReference type="OrthoDB" id="277629at2"/>
<dbReference type="SUPFAM" id="SSF159501">
    <property type="entry name" value="EreA/ChaN-like"/>
    <property type="match status" value="1"/>
</dbReference>
<name>A0A095U3M8_9FLAO</name>
<organism evidence="1 2">
    <name type="scientific">Flavobacterium aquatile LMG 4008 = ATCC 11947</name>
    <dbReference type="NCBI Taxonomy" id="1453498"/>
    <lineage>
        <taxon>Bacteria</taxon>
        <taxon>Pseudomonadati</taxon>
        <taxon>Bacteroidota</taxon>
        <taxon>Flavobacteriia</taxon>
        <taxon>Flavobacteriales</taxon>
        <taxon>Flavobacteriaceae</taxon>
        <taxon>Flavobacterium</taxon>
    </lineage>
</organism>